<sequence length="104" mass="11911">MNRRVICWEGGPSSSIIISAMAWRDATGRVVKSLTRGFRHCEKMDDGPCLRWSRLLDAGYFRCKFCSYMVDTSEGTSFLFLIPFSCFLWLHCGISNERPRQSCG</sequence>
<dbReference type="AlphaFoldDB" id="A0A6A6RDM2"/>
<dbReference type="EMBL" id="MU004182">
    <property type="protein sequence ID" value="KAF2501833.1"/>
    <property type="molecule type" value="Genomic_DNA"/>
</dbReference>
<protein>
    <submittedName>
        <fullName evidence="1">Uncharacterized protein</fullName>
    </submittedName>
</protein>
<reference evidence="1" key="1">
    <citation type="journal article" date="2020" name="Stud. Mycol.">
        <title>101 Dothideomycetes genomes: a test case for predicting lifestyles and emergence of pathogens.</title>
        <authorList>
            <person name="Haridas S."/>
            <person name="Albert R."/>
            <person name="Binder M."/>
            <person name="Bloem J."/>
            <person name="Labutti K."/>
            <person name="Salamov A."/>
            <person name="Andreopoulos B."/>
            <person name="Baker S."/>
            <person name="Barry K."/>
            <person name="Bills G."/>
            <person name="Bluhm B."/>
            <person name="Cannon C."/>
            <person name="Castanera R."/>
            <person name="Culley D."/>
            <person name="Daum C."/>
            <person name="Ezra D."/>
            <person name="Gonzalez J."/>
            <person name="Henrissat B."/>
            <person name="Kuo A."/>
            <person name="Liang C."/>
            <person name="Lipzen A."/>
            <person name="Lutzoni F."/>
            <person name="Magnuson J."/>
            <person name="Mondo S."/>
            <person name="Nolan M."/>
            <person name="Ohm R."/>
            <person name="Pangilinan J."/>
            <person name="Park H.-J."/>
            <person name="Ramirez L."/>
            <person name="Alfaro M."/>
            <person name="Sun H."/>
            <person name="Tritt A."/>
            <person name="Yoshinaga Y."/>
            <person name="Zwiers L.-H."/>
            <person name="Turgeon B."/>
            <person name="Goodwin S."/>
            <person name="Spatafora J."/>
            <person name="Crous P."/>
            <person name="Grigoriev I."/>
        </authorList>
    </citation>
    <scope>NUCLEOTIDE SEQUENCE</scope>
    <source>
        <strain evidence="1">CBS 269.34</strain>
    </source>
</reference>
<evidence type="ECO:0000313" key="1">
    <source>
        <dbReference type="EMBL" id="KAF2501833.1"/>
    </source>
</evidence>
<accession>A0A6A6RDM2</accession>
<name>A0A6A6RDM2_9PEZI</name>
<organism evidence="1 2">
    <name type="scientific">Lophium mytilinum</name>
    <dbReference type="NCBI Taxonomy" id="390894"/>
    <lineage>
        <taxon>Eukaryota</taxon>
        <taxon>Fungi</taxon>
        <taxon>Dikarya</taxon>
        <taxon>Ascomycota</taxon>
        <taxon>Pezizomycotina</taxon>
        <taxon>Dothideomycetes</taxon>
        <taxon>Pleosporomycetidae</taxon>
        <taxon>Mytilinidiales</taxon>
        <taxon>Mytilinidiaceae</taxon>
        <taxon>Lophium</taxon>
    </lineage>
</organism>
<gene>
    <name evidence="1" type="ORF">BU16DRAFT_210338</name>
</gene>
<dbReference type="Proteomes" id="UP000799750">
    <property type="component" value="Unassembled WGS sequence"/>
</dbReference>
<proteinExistence type="predicted"/>
<evidence type="ECO:0000313" key="2">
    <source>
        <dbReference type="Proteomes" id="UP000799750"/>
    </source>
</evidence>
<keyword evidence="2" id="KW-1185">Reference proteome</keyword>